<protein>
    <submittedName>
        <fullName evidence="1">Uncharacterized protein</fullName>
    </submittedName>
</protein>
<comment type="caution">
    <text evidence="1">The sequence shown here is derived from an EMBL/GenBank/DDBJ whole genome shotgun (WGS) entry which is preliminary data.</text>
</comment>
<reference evidence="1" key="1">
    <citation type="submission" date="2017-05" db="EMBL/GenBank/DDBJ databases">
        <authorList>
            <person name="Varghese N."/>
            <person name="Submissions S."/>
        </authorList>
    </citation>
    <scope>NUCLEOTIDE SEQUENCE</scope>
    <source>
        <strain evidence="1">DSM 45262</strain>
    </source>
</reference>
<proteinExistence type="predicted"/>
<dbReference type="RefSeq" id="WP_102993678.1">
    <property type="nucleotide sequence ID" value="NZ_FXTU01000005.1"/>
</dbReference>
<accession>A0AA46AGA2</accession>
<keyword evidence="2" id="KW-1185">Reference proteome</keyword>
<dbReference type="Proteomes" id="UP001157946">
    <property type="component" value="Unassembled WGS sequence"/>
</dbReference>
<dbReference type="EMBL" id="FXTU01000005">
    <property type="protein sequence ID" value="SMP26007.1"/>
    <property type="molecule type" value="Genomic_DNA"/>
</dbReference>
<evidence type="ECO:0000313" key="1">
    <source>
        <dbReference type="EMBL" id="SMP26007.1"/>
    </source>
</evidence>
<organism evidence="1 2">
    <name type="scientific">Laceyella tengchongensis</name>
    <dbReference type="NCBI Taxonomy" id="574699"/>
    <lineage>
        <taxon>Bacteria</taxon>
        <taxon>Bacillati</taxon>
        <taxon>Bacillota</taxon>
        <taxon>Bacilli</taxon>
        <taxon>Bacillales</taxon>
        <taxon>Thermoactinomycetaceae</taxon>
        <taxon>Laceyella</taxon>
    </lineage>
</organism>
<sequence>MNKPYSFSVPYDVAEKLTPKERFVYYELCRLAATEPTKDTTFGVTLEPGSLITSHYRLSKILDYAYSQTAIIIEHLAYKDLVEITPIAQGGFQSYYLIRVKNMDQGTKVRPEDRLFPF</sequence>
<evidence type="ECO:0000313" key="2">
    <source>
        <dbReference type="Proteomes" id="UP001157946"/>
    </source>
</evidence>
<gene>
    <name evidence="1" type="ORF">SAMN06265361_105107</name>
</gene>
<name>A0AA46AGA2_9BACL</name>
<dbReference type="AlphaFoldDB" id="A0AA46AGA2"/>